<dbReference type="EMBL" id="VFPJ01000001">
    <property type="protein sequence ID" value="TQM40170.1"/>
    <property type="molecule type" value="Genomic_DNA"/>
</dbReference>
<protein>
    <submittedName>
        <fullName evidence="2">Uncharacterized protein DUF4280</fullName>
    </submittedName>
</protein>
<dbReference type="RefSeq" id="WP_089079727.1">
    <property type="nucleotide sequence ID" value="NZ_VFPJ01000001.1"/>
</dbReference>
<dbReference type="AlphaFoldDB" id="A0A543G244"/>
<reference evidence="2 3" key="1">
    <citation type="submission" date="2019-06" db="EMBL/GenBank/DDBJ databases">
        <title>Genomic Encyclopedia of Archaeal and Bacterial Type Strains, Phase II (KMG-II): from individual species to whole genera.</title>
        <authorList>
            <person name="Goeker M."/>
        </authorList>
    </citation>
    <scope>NUCLEOTIDE SEQUENCE [LARGE SCALE GENOMIC DNA]</scope>
    <source>
        <strain evidence="2 3">DSM 24789</strain>
    </source>
</reference>
<feature type="region of interest" description="Disordered" evidence="1">
    <location>
        <begin position="124"/>
        <end position="170"/>
    </location>
</feature>
<evidence type="ECO:0000256" key="1">
    <source>
        <dbReference type="SAM" id="MobiDB-lite"/>
    </source>
</evidence>
<dbReference type="Pfam" id="PF14107">
    <property type="entry name" value="DUF4280"/>
    <property type="match status" value="1"/>
</dbReference>
<dbReference type="Proteomes" id="UP000320773">
    <property type="component" value="Unassembled WGS sequence"/>
</dbReference>
<feature type="compositionally biased region" description="Polar residues" evidence="1">
    <location>
        <begin position="126"/>
        <end position="146"/>
    </location>
</feature>
<accession>A0A543G244</accession>
<comment type="caution">
    <text evidence="2">The sequence shown here is derived from an EMBL/GenBank/DDBJ whole genome shotgun (WGS) entry which is preliminary data.</text>
</comment>
<sequence>MSEKSIVVQGAKLKCKFSEDPSKTDVLKVKTHSKHYANDKEGSDKLIATTKDIGQTLEANTFGKCKKQPLPFGQYKPCQAVITEWKDFYEKVTLSNQGKILLEDSKATCPIGGPDCIEVDFHGQKTEASSQNAKNANPQVQAQLNPMVNLKDMEKQPKHEGIEDSSNSSK</sequence>
<evidence type="ECO:0000313" key="2">
    <source>
        <dbReference type="EMBL" id="TQM40170.1"/>
    </source>
</evidence>
<feature type="compositionally biased region" description="Basic and acidic residues" evidence="1">
    <location>
        <begin position="151"/>
        <end position="162"/>
    </location>
</feature>
<name>A0A543G244_9FLAO</name>
<gene>
    <name evidence="2" type="ORF">BC670_1042</name>
</gene>
<dbReference type="InterPro" id="IPR025460">
    <property type="entry name" value="DUF4280"/>
</dbReference>
<organism evidence="2 3">
    <name type="scientific">Flavobacterium branchiophilum</name>
    <dbReference type="NCBI Taxonomy" id="55197"/>
    <lineage>
        <taxon>Bacteria</taxon>
        <taxon>Pseudomonadati</taxon>
        <taxon>Bacteroidota</taxon>
        <taxon>Flavobacteriia</taxon>
        <taxon>Flavobacteriales</taxon>
        <taxon>Flavobacteriaceae</taxon>
        <taxon>Flavobacterium</taxon>
    </lineage>
</organism>
<proteinExistence type="predicted"/>
<evidence type="ECO:0000313" key="3">
    <source>
        <dbReference type="Proteomes" id="UP000320773"/>
    </source>
</evidence>